<dbReference type="GO" id="GO:0016705">
    <property type="term" value="F:oxidoreductase activity, acting on paired donors, with incorporation or reduction of molecular oxygen"/>
    <property type="evidence" value="ECO:0007669"/>
    <property type="project" value="InterPro"/>
</dbReference>
<name>A0A3Q8XTT3_9HYPH</name>
<dbReference type="InterPro" id="IPR001128">
    <property type="entry name" value="Cyt_P450"/>
</dbReference>
<dbReference type="AlphaFoldDB" id="A0A3Q8XTT3"/>
<evidence type="ECO:0000256" key="3">
    <source>
        <dbReference type="ARBA" id="ARBA00022617"/>
    </source>
</evidence>
<dbReference type="PANTHER" id="PTHR46696">
    <property type="entry name" value="P450, PUTATIVE (EUROFUNG)-RELATED"/>
    <property type="match status" value="1"/>
</dbReference>
<dbReference type="GO" id="GO:0020037">
    <property type="term" value="F:heme binding"/>
    <property type="evidence" value="ECO:0007669"/>
    <property type="project" value="InterPro"/>
</dbReference>
<dbReference type="PRINTS" id="PR00359">
    <property type="entry name" value="BP450"/>
</dbReference>
<dbReference type="Pfam" id="PF00067">
    <property type="entry name" value="p450"/>
    <property type="match status" value="1"/>
</dbReference>
<dbReference type="PANTHER" id="PTHR46696:SF1">
    <property type="entry name" value="CYTOCHROME P450 YJIB-RELATED"/>
    <property type="match status" value="1"/>
</dbReference>
<comment type="function">
    <text evidence="8">Cytochromes P450 are a group of heme-thiolate monooxygenases. They oxidize a variety of structurally unrelated compounds, including steroids, fatty acids, and xenobiotics.</text>
</comment>
<dbReference type="FunFam" id="1.10.630.10:FF:000018">
    <property type="entry name" value="Cytochrome P450 monooxygenase"/>
    <property type="match status" value="1"/>
</dbReference>
<dbReference type="KEGG" id="abaw:D5400_14800"/>
<evidence type="ECO:0000256" key="5">
    <source>
        <dbReference type="ARBA" id="ARBA00023002"/>
    </source>
</evidence>
<sequence length="448" mass="49572">MPHFSGSLHGRASQSEASCLSLAGLRQNPLKGYGLGAHAPLLALDGRHLSLDPRDPAFFTNPYPVYAALYAQAPAFFWEDYGFWCFAGFDDVNALLRDRRFGRQILHVATRDELGLPEPASHLGDFDAVEAHSLLELEPPVHTRLRTLVNRAFVSRHVDRLRPEIAALCHQLIDGFEGNGEAELLSAYAEIIPATVIARMLGVPDDRVPDLLDWSHRMVRMYMFGRDRAAEDDANAAARGFATYLRALVTERRNDPRDDLISHMIAAEQDGGRLSEDELISTAILLLNAGHEATVHQTGNAVKTILEAGSDSAVLFADERSTAATVEEALRFDAPLHMFTRYALQDVVLEDGIALKKGDRIGLMLGAANRDPRRFENADLFDTARSDGANVSFGAGIHFCIGAPLARLEMQVSLPILFERLPGLSLAEPPRYRDSYHFHGLERLACRW</sequence>
<keyword evidence="5 9" id="KW-0560">Oxidoreductase</keyword>
<organism evidence="10 11">
    <name type="scientific">Georhizobium profundi</name>
    <dbReference type="NCBI Taxonomy" id="2341112"/>
    <lineage>
        <taxon>Bacteria</taxon>
        <taxon>Pseudomonadati</taxon>
        <taxon>Pseudomonadota</taxon>
        <taxon>Alphaproteobacteria</taxon>
        <taxon>Hyphomicrobiales</taxon>
        <taxon>Rhizobiaceae</taxon>
        <taxon>Georhizobium</taxon>
    </lineage>
</organism>
<evidence type="ECO:0000256" key="7">
    <source>
        <dbReference type="ARBA" id="ARBA00023033"/>
    </source>
</evidence>
<gene>
    <name evidence="10" type="ORF">D5400_14800</name>
</gene>
<dbReference type="SUPFAM" id="SSF48264">
    <property type="entry name" value="Cytochrome P450"/>
    <property type="match status" value="1"/>
</dbReference>
<evidence type="ECO:0000256" key="4">
    <source>
        <dbReference type="ARBA" id="ARBA00022723"/>
    </source>
</evidence>
<dbReference type="InterPro" id="IPR002397">
    <property type="entry name" value="Cyt_P450_B"/>
</dbReference>
<dbReference type="PROSITE" id="PS00086">
    <property type="entry name" value="CYTOCHROME_P450"/>
    <property type="match status" value="1"/>
</dbReference>
<accession>A0A3Q8XTT3</accession>
<dbReference type="GO" id="GO:0005506">
    <property type="term" value="F:iron ion binding"/>
    <property type="evidence" value="ECO:0007669"/>
    <property type="project" value="InterPro"/>
</dbReference>
<evidence type="ECO:0000313" key="10">
    <source>
        <dbReference type="EMBL" id="AZN73839.1"/>
    </source>
</evidence>
<dbReference type="Proteomes" id="UP000268192">
    <property type="component" value="Chromosome"/>
</dbReference>
<keyword evidence="3 9" id="KW-0349">Heme</keyword>
<evidence type="ECO:0000313" key="11">
    <source>
        <dbReference type="Proteomes" id="UP000268192"/>
    </source>
</evidence>
<keyword evidence="7 9" id="KW-0503">Monooxygenase</keyword>
<proteinExistence type="inferred from homology"/>
<reference evidence="10 11" key="1">
    <citation type="submission" date="2018-09" db="EMBL/GenBank/DDBJ databases">
        <title>Marinorhizobium profundi gen. nov., sp. nov., isolated from a deep-sea sediment sample from the New Britain Trench and proposal of Marinorhizobiaceae fam. nov. in the order Rhizobiales of the class Alphaproteobacteria.</title>
        <authorList>
            <person name="Cao J."/>
        </authorList>
    </citation>
    <scope>NUCLEOTIDE SEQUENCE [LARGE SCALE GENOMIC DNA]</scope>
    <source>
        <strain evidence="10 11">WS11</strain>
    </source>
</reference>
<evidence type="ECO:0000256" key="2">
    <source>
        <dbReference type="ARBA" id="ARBA00010617"/>
    </source>
</evidence>
<evidence type="ECO:0000256" key="8">
    <source>
        <dbReference type="ARBA" id="ARBA00043906"/>
    </source>
</evidence>
<comment type="cofactor">
    <cofactor evidence="1">
        <name>heme</name>
        <dbReference type="ChEBI" id="CHEBI:30413"/>
    </cofactor>
</comment>
<dbReference type="OrthoDB" id="9801155at2"/>
<keyword evidence="4 9" id="KW-0479">Metal-binding</keyword>
<evidence type="ECO:0000256" key="6">
    <source>
        <dbReference type="ARBA" id="ARBA00023004"/>
    </source>
</evidence>
<comment type="similarity">
    <text evidence="2 9">Belongs to the cytochrome P450 family.</text>
</comment>
<dbReference type="InterPro" id="IPR036396">
    <property type="entry name" value="Cyt_P450_sf"/>
</dbReference>
<dbReference type="GO" id="GO:0004497">
    <property type="term" value="F:monooxygenase activity"/>
    <property type="evidence" value="ECO:0007669"/>
    <property type="project" value="UniProtKB-KW"/>
</dbReference>
<dbReference type="InterPro" id="IPR017972">
    <property type="entry name" value="Cyt_P450_CS"/>
</dbReference>
<dbReference type="Gene3D" id="1.10.630.10">
    <property type="entry name" value="Cytochrome P450"/>
    <property type="match status" value="1"/>
</dbReference>
<evidence type="ECO:0000256" key="9">
    <source>
        <dbReference type="RuleBase" id="RU000461"/>
    </source>
</evidence>
<dbReference type="CDD" id="cd20625">
    <property type="entry name" value="CYP164-like"/>
    <property type="match status" value="1"/>
</dbReference>
<protein>
    <submittedName>
        <fullName evidence="10">Cytochrome P450</fullName>
    </submittedName>
</protein>
<dbReference type="EMBL" id="CP032509">
    <property type="protein sequence ID" value="AZN73839.1"/>
    <property type="molecule type" value="Genomic_DNA"/>
</dbReference>
<keyword evidence="6 9" id="KW-0408">Iron</keyword>
<keyword evidence="11" id="KW-1185">Reference proteome</keyword>
<evidence type="ECO:0000256" key="1">
    <source>
        <dbReference type="ARBA" id="ARBA00001971"/>
    </source>
</evidence>